<evidence type="ECO:0000256" key="1">
    <source>
        <dbReference type="ARBA" id="ARBA00022723"/>
    </source>
</evidence>
<dbReference type="InterPro" id="IPR001841">
    <property type="entry name" value="Znf_RING"/>
</dbReference>
<dbReference type="Proteomes" id="UP000499080">
    <property type="component" value="Unassembled WGS sequence"/>
</dbReference>
<sequence>FVNKMLCGESAECPICLYEIRGEWKRLLCNHVYHHSCIDSWLHSHAHCPMCRAPHMPNLYQRVVRYI</sequence>
<dbReference type="Gene3D" id="3.30.40.10">
    <property type="entry name" value="Zinc/RING finger domain, C3HC4 (zinc finger)"/>
    <property type="match status" value="1"/>
</dbReference>
<dbReference type="GO" id="GO:0008270">
    <property type="term" value="F:zinc ion binding"/>
    <property type="evidence" value="ECO:0007669"/>
    <property type="project" value="UniProtKB-KW"/>
</dbReference>
<evidence type="ECO:0000313" key="7">
    <source>
        <dbReference type="Proteomes" id="UP000499080"/>
    </source>
</evidence>
<keyword evidence="2 4" id="KW-0863">Zinc-finger</keyword>
<dbReference type="PROSITE" id="PS50089">
    <property type="entry name" value="ZF_RING_2"/>
    <property type="match status" value="1"/>
</dbReference>
<dbReference type="AlphaFoldDB" id="A0A4Y2DNZ6"/>
<keyword evidence="3" id="KW-0862">Zinc</keyword>
<dbReference type="Pfam" id="PF13639">
    <property type="entry name" value="zf-RING_2"/>
    <property type="match status" value="1"/>
</dbReference>
<dbReference type="UniPathway" id="UPA00143"/>
<evidence type="ECO:0000256" key="4">
    <source>
        <dbReference type="PROSITE-ProRule" id="PRU00175"/>
    </source>
</evidence>
<reference evidence="6 7" key="1">
    <citation type="journal article" date="2019" name="Sci. Rep.">
        <title>Orb-weaving spider Araneus ventricosus genome elucidates the spidroin gene catalogue.</title>
        <authorList>
            <person name="Kono N."/>
            <person name="Nakamura H."/>
            <person name="Ohtoshi R."/>
            <person name="Moran D.A.P."/>
            <person name="Shinohara A."/>
            <person name="Yoshida Y."/>
            <person name="Fujiwara M."/>
            <person name="Mori M."/>
            <person name="Tomita M."/>
            <person name="Arakawa K."/>
        </authorList>
    </citation>
    <scope>NUCLEOTIDE SEQUENCE [LARGE SCALE GENOMIC DNA]</scope>
</reference>
<dbReference type="InterPro" id="IPR053238">
    <property type="entry name" value="RING-H2_zinc_finger"/>
</dbReference>
<proteinExistence type="predicted"/>
<evidence type="ECO:0000256" key="3">
    <source>
        <dbReference type="ARBA" id="ARBA00022833"/>
    </source>
</evidence>
<protein>
    <recommendedName>
        <fullName evidence="5">RING-type domain-containing protein</fullName>
    </recommendedName>
</protein>
<organism evidence="6 7">
    <name type="scientific">Araneus ventricosus</name>
    <name type="common">Orbweaver spider</name>
    <name type="synonym">Epeira ventricosa</name>
    <dbReference type="NCBI Taxonomy" id="182803"/>
    <lineage>
        <taxon>Eukaryota</taxon>
        <taxon>Metazoa</taxon>
        <taxon>Ecdysozoa</taxon>
        <taxon>Arthropoda</taxon>
        <taxon>Chelicerata</taxon>
        <taxon>Arachnida</taxon>
        <taxon>Araneae</taxon>
        <taxon>Araneomorphae</taxon>
        <taxon>Entelegynae</taxon>
        <taxon>Araneoidea</taxon>
        <taxon>Araneidae</taxon>
        <taxon>Araneus</taxon>
    </lineage>
</organism>
<name>A0A4Y2DNZ6_ARAVE</name>
<evidence type="ECO:0000313" key="6">
    <source>
        <dbReference type="EMBL" id="GBM17746.1"/>
    </source>
</evidence>
<keyword evidence="1" id="KW-0479">Metal-binding</keyword>
<evidence type="ECO:0000259" key="5">
    <source>
        <dbReference type="PROSITE" id="PS50089"/>
    </source>
</evidence>
<evidence type="ECO:0000256" key="2">
    <source>
        <dbReference type="ARBA" id="ARBA00022771"/>
    </source>
</evidence>
<dbReference type="PANTHER" id="PTHR14155:SF627">
    <property type="entry name" value="OS06G0192800 PROTEIN"/>
    <property type="match status" value="1"/>
</dbReference>
<feature type="domain" description="RING-type" evidence="5">
    <location>
        <begin position="13"/>
        <end position="52"/>
    </location>
</feature>
<dbReference type="InterPro" id="IPR013083">
    <property type="entry name" value="Znf_RING/FYVE/PHD"/>
</dbReference>
<dbReference type="EMBL" id="BGPR01090042">
    <property type="protein sequence ID" value="GBM17746.1"/>
    <property type="molecule type" value="Genomic_DNA"/>
</dbReference>
<dbReference type="OrthoDB" id="9984778at2759"/>
<dbReference type="SUPFAM" id="SSF57850">
    <property type="entry name" value="RING/U-box"/>
    <property type="match status" value="1"/>
</dbReference>
<comment type="caution">
    <text evidence="6">The sequence shown here is derived from an EMBL/GenBank/DDBJ whole genome shotgun (WGS) entry which is preliminary data.</text>
</comment>
<gene>
    <name evidence="6" type="ORF">AVEN_162424_1</name>
</gene>
<dbReference type="SMART" id="SM00184">
    <property type="entry name" value="RING"/>
    <property type="match status" value="1"/>
</dbReference>
<keyword evidence="7" id="KW-1185">Reference proteome</keyword>
<dbReference type="GO" id="GO:0016567">
    <property type="term" value="P:protein ubiquitination"/>
    <property type="evidence" value="ECO:0007669"/>
    <property type="project" value="UniProtKB-UniPathway"/>
</dbReference>
<accession>A0A4Y2DNZ6</accession>
<feature type="non-terminal residue" evidence="6">
    <location>
        <position position="1"/>
    </location>
</feature>
<dbReference type="PANTHER" id="PTHR14155">
    <property type="entry name" value="RING FINGER DOMAIN-CONTAINING"/>
    <property type="match status" value="1"/>
</dbReference>